<dbReference type="AlphaFoldDB" id="A0AAW2LFX3"/>
<organism evidence="3">
    <name type="scientific">Sesamum angustifolium</name>
    <dbReference type="NCBI Taxonomy" id="2727405"/>
    <lineage>
        <taxon>Eukaryota</taxon>
        <taxon>Viridiplantae</taxon>
        <taxon>Streptophyta</taxon>
        <taxon>Embryophyta</taxon>
        <taxon>Tracheophyta</taxon>
        <taxon>Spermatophyta</taxon>
        <taxon>Magnoliopsida</taxon>
        <taxon>eudicotyledons</taxon>
        <taxon>Gunneridae</taxon>
        <taxon>Pentapetalae</taxon>
        <taxon>asterids</taxon>
        <taxon>lamiids</taxon>
        <taxon>Lamiales</taxon>
        <taxon>Pedaliaceae</taxon>
        <taxon>Sesamum</taxon>
    </lineage>
</organism>
<evidence type="ECO:0000256" key="1">
    <source>
        <dbReference type="SAM" id="Coils"/>
    </source>
</evidence>
<evidence type="ECO:0000256" key="2">
    <source>
        <dbReference type="SAM" id="MobiDB-lite"/>
    </source>
</evidence>
<gene>
    <name evidence="3" type="ORF">Sangu_2217700</name>
</gene>
<proteinExistence type="predicted"/>
<dbReference type="EMBL" id="JACGWK010000014">
    <property type="protein sequence ID" value="KAL0318034.1"/>
    <property type="molecule type" value="Genomic_DNA"/>
</dbReference>
<comment type="caution">
    <text evidence="3">The sequence shown here is derived from an EMBL/GenBank/DDBJ whole genome shotgun (WGS) entry which is preliminary data.</text>
</comment>
<name>A0AAW2LFX3_9LAMI</name>
<accession>A0AAW2LFX3</accession>
<dbReference type="PANTHER" id="PTHR34380:SF1">
    <property type="entry name" value="OS01G0221300 PROTEIN"/>
    <property type="match status" value="1"/>
</dbReference>
<keyword evidence="1" id="KW-0175">Coiled coil</keyword>
<feature type="coiled-coil region" evidence="1">
    <location>
        <begin position="5"/>
        <end position="56"/>
    </location>
</feature>
<sequence length="440" mass="49179">MELKKLELEDEVRVLKERNQELEKSNGNGQEEEDKVTQLMIENNVLECEKRRAESEVEVGKVKCKELEVHVVELEKRLSAGMMKMSVLGGPSVVRAETETKANEDRNASVAALWICTSFHTPHVCSSLAGNLPVNTPSSNIGGRPPFGPIDISDSDDDLNTTDVHLPNLDSKGRKKVCGSSSTNGGLGITLGEKELTSKDRCAAVVEHHIDEEETIGYIARQPYVPTSKRRKVRRGVAYIVNSESENDSDDNIPICKLRSKYLSAHNSDNLQNRRSMDDSCSGDNRRELTPRRRLIRVGNLEHKGVSGKCSYKSTGSQKGIGIPEKMSDIVSEDDIEEDCSSSEEHVSLSSMEYDEVISGLRRERKDKMKWEYEADMLADFGKRPELCMKAVCALYRQQTSEEKSCKSAILLNGRGFSQIHALVAVPWLNFSLMEIHMVM</sequence>
<dbReference type="PANTHER" id="PTHR34380">
    <property type="entry name" value="BNAA03G12380D PROTEIN"/>
    <property type="match status" value="1"/>
</dbReference>
<evidence type="ECO:0000313" key="3">
    <source>
        <dbReference type="EMBL" id="KAL0318034.1"/>
    </source>
</evidence>
<protein>
    <submittedName>
        <fullName evidence="3">Uncharacterized protein</fullName>
    </submittedName>
</protein>
<reference evidence="3" key="2">
    <citation type="journal article" date="2024" name="Plant">
        <title>Genomic evolution and insights into agronomic trait innovations of Sesamum species.</title>
        <authorList>
            <person name="Miao H."/>
            <person name="Wang L."/>
            <person name="Qu L."/>
            <person name="Liu H."/>
            <person name="Sun Y."/>
            <person name="Le M."/>
            <person name="Wang Q."/>
            <person name="Wei S."/>
            <person name="Zheng Y."/>
            <person name="Lin W."/>
            <person name="Duan Y."/>
            <person name="Cao H."/>
            <person name="Xiong S."/>
            <person name="Wang X."/>
            <person name="Wei L."/>
            <person name="Li C."/>
            <person name="Ma Q."/>
            <person name="Ju M."/>
            <person name="Zhao R."/>
            <person name="Li G."/>
            <person name="Mu C."/>
            <person name="Tian Q."/>
            <person name="Mei H."/>
            <person name="Zhang T."/>
            <person name="Gao T."/>
            <person name="Zhang H."/>
        </authorList>
    </citation>
    <scope>NUCLEOTIDE SEQUENCE</scope>
    <source>
        <strain evidence="3">G01</strain>
    </source>
</reference>
<reference evidence="3" key="1">
    <citation type="submission" date="2020-06" db="EMBL/GenBank/DDBJ databases">
        <authorList>
            <person name="Li T."/>
            <person name="Hu X."/>
            <person name="Zhang T."/>
            <person name="Song X."/>
            <person name="Zhang H."/>
            <person name="Dai N."/>
            <person name="Sheng W."/>
            <person name="Hou X."/>
            <person name="Wei L."/>
        </authorList>
    </citation>
    <scope>NUCLEOTIDE SEQUENCE</scope>
    <source>
        <strain evidence="3">G01</strain>
        <tissue evidence="3">Leaf</tissue>
    </source>
</reference>
<feature type="region of interest" description="Disordered" evidence="2">
    <location>
        <begin position="270"/>
        <end position="289"/>
    </location>
</feature>